<dbReference type="Proteomes" id="UP000240243">
    <property type="component" value="Unassembled WGS sequence"/>
</dbReference>
<evidence type="ECO:0000256" key="3">
    <source>
        <dbReference type="ARBA" id="ARBA00022643"/>
    </source>
</evidence>
<dbReference type="PRINTS" id="PR00369">
    <property type="entry name" value="FLAVODOXIN"/>
</dbReference>
<comment type="caution">
    <text evidence="6">The sequence shown here is derived from an EMBL/GenBank/DDBJ whole genome shotgun (WGS) entry which is preliminary data.</text>
</comment>
<keyword evidence="4" id="KW-0813">Transport</keyword>
<dbReference type="PROSITE" id="PS50902">
    <property type="entry name" value="FLAVODOXIN_LIKE"/>
    <property type="match status" value="1"/>
</dbReference>
<name>A0A2P7QTA3_9GAMM</name>
<dbReference type="EMBL" id="PXYG01000012">
    <property type="protein sequence ID" value="PSJ41189.1"/>
    <property type="molecule type" value="Genomic_DNA"/>
</dbReference>
<organism evidence="6 7">
    <name type="scientific">Zobellella endophytica</name>
    <dbReference type="NCBI Taxonomy" id="2116700"/>
    <lineage>
        <taxon>Bacteria</taxon>
        <taxon>Pseudomonadati</taxon>
        <taxon>Pseudomonadota</taxon>
        <taxon>Gammaproteobacteria</taxon>
        <taxon>Aeromonadales</taxon>
        <taxon>Aeromonadaceae</taxon>
        <taxon>Zobellella</taxon>
    </lineage>
</organism>
<dbReference type="Pfam" id="PF00258">
    <property type="entry name" value="Flavodoxin_1"/>
    <property type="match status" value="1"/>
</dbReference>
<dbReference type="InterPro" id="IPR001094">
    <property type="entry name" value="Flavdoxin-like"/>
</dbReference>
<dbReference type="RefSeq" id="WP_106731178.1">
    <property type="nucleotide sequence ID" value="NZ_PXYG01000012.1"/>
</dbReference>
<proteinExistence type="predicted"/>
<dbReference type="OrthoDB" id="359268at2"/>
<evidence type="ECO:0000256" key="4">
    <source>
        <dbReference type="ARBA" id="ARBA00022982"/>
    </source>
</evidence>
<dbReference type="SUPFAM" id="SSF52218">
    <property type="entry name" value="Flavoproteins"/>
    <property type="match status" value="1"/>
</dbReference>
<dbReference type="GO" id="GO:0050660">
    <property type="term" value="F:flavin adenine dinucleotide binding"/>
    <property type="evidence" value="ECO:0007669"/>
    <property type="project" value="TreeGrafter"/>
</dbReference>
<dbReference type="InterPro" id="IPR029039">
    <property type="entry name" value="Flavoprotein-like_sf"/>
</dbReference>
<sequence length="152" mass="16840">MNHFTLLVGSTLGSAEDLADHLAQKLRDLGHQTVIHTSPQFDHILIEPGHYLLVVSSTHGAGDLPDNIASLYRQLGSEAVSLHRLQYGAVGLGDRSYDTFCHGIQKLDQRLRQLGAERIGSLLEIDVSLPDQPEDTAEIWLDQWLQDLGIPR</sequence>
<evidence type="ECO:0000259" key="5">
    <source>
        <dbReference type="PROSITE" id="PS50902"/>
    </source>
</evidence>
<comment type="cofactor">
    <cofactor evidence="1">
        <name>FMN</name>
        <dbReference type="ChEBI" id="CHEBI:58210"/>
    </cofactor>
</comment>
<keyword evidence="7" id="KW-1185">Reference proteome</keyword>
<dbReference type="GO" id="GO:0016491">
    <property type="term" value="F:oxidoreductase activity"/>
    <property type="evidence" value="ECO:0007669"/>
    <property type="project" value="TreeGrafter"/>
</dbReference>
<dbReference type="InterPro" id="IPR008254">
    <property type="entry name" value="Flavodoxin/NO_synth"/>
</dbReference>
<accession>A0A2P7QTA3</accession>
<dbReference type="GO" id="GO:0010181">
    <property type="term" value="F:FMN binding"/>
    <property type="evidence" value="ECO:0007669"/>
    <property type="project" value="InterPro"/>
</dbReference>
<keyword evidence="2" id="KW-0285">Flavoprotein</keyword>
<dbReference type="PANTHER" id="PTHR19384">
    <property type="entry name" value="NITRIC OXIDE SYNTHASE-RELATED"/>
    <property type="match status" value="1"/>
</dbReference>
<feature type="domain" description="Flavodoxin-like" evidence="5">
    <location>
        <begin position="4"/>
        <end position="145"/>
    </location>
</feature>
<dbReference type="PANTHER" id="PTHR19384:SF128">
    <property type="entry name" value="NADPH OXIDOREDUCTASE A"/>
    <property type="match status" value="1"/>
</dbReference>
<reference evidence="6 7" key="1">
    <citation type="submission" date="2018-03" db="EMBL/GenBank/DDBJ databases">
        <title>The draft genome of Zobellella sp. 59N8.</title>
        <authorList>
            <person name="Liu L."/>
            <person name="Li L."/>
            <person name="Zhang X."/>
            <person name="Liang L."/>
            <person name="Wang T."/>
        </authorList>
    </citation>
    <scope>NUCLEOTIDE SEQUENCE [LARGE SCALE GENOMIC DNA]</scope>
    <source>
        <strain evidence="6 7">59N8</strain>
    </source>
</reference>
<dbReference type="Gene3D" id="3.40.50.360">
    <property type="match status" value="1"/>
</dbReference>
<dbReference type="AlphaFoldDB" id="A0A2P7QTA3"/>
<gene>
    <name evidence="6" type="ORF">C7H85_18435</name>
</gene>
<keyword evidence="3" id="KW-0288">FMN</keyword>
<protein>
    <submittedName>
        <fullName evidence="6">FMN-binding protein MioC</fullName>
    </submittedName>
</protein>
<dbReference type="GO" id="GO:0005829">
    <property type="term" value="C:cytosol"/>
    <property type="evidence" value="ECO:0007669"/>
    <property type="project" value="TreeGrafter"/>
</dbReference>
<dbReference type="NCBIfam" id="NF006531">
    <property type="entry name" value="PRK09004.1"/>
    <property type="match status" value="1"/>
</dbReference>
<keyword evidence="4" id="KW-0249">Electron transport</keyword>
<evidence type="ECO:0000256" key="1">
    <source>
        <dbReference type="ARBA" id="ARBA00001917"/>
    </source>
</evidence>
<evidence type="ECO:0000256" key="2">
    <source>
        <dbReference type="ARBA" id="ARBA00022630"/>
    </source>
</evidence>
<evidence type="ECO:0000313" key="6">
    <source>
        <dbReference type="EMBL" id="PSJ41189.1"/>
    </source>
</evidence>
<evidence type="ECO:0000313" key="7">
    <source>
        <dbReference type="Proteomes" id="UP000240243"/>
    </source>
</evidence>